<dbReference type="InterPro" id="IPR023780">
    <property type="entry name" value="Chromo_domain"/>
</dbReference>
<evidence type="ECO:0000313" key="4">
    <source>
        <dbReference type="EMBL" id="RXW16441.1"/>
    </source>
</evidence>
<keyword evidence="2" id="KW-0539">Nucleus</keyword>
<dbReference type="SMART" id="SM00298">
    <property type="entry name" value="CHROMO"/>
    <property type="match status" value="1"/>
</dbReference>
<evidence type="ECO:0000256" key="2">
    <source>
        <dbReference type="ARBA" id="ARBA00023242"/>
    </source>
</evidence>
<dbReference type="Proteomes" id="UP000290288">
    <property type="component" value="Unassembled WGS sequence"/>
</dbReference>
<dbReference type="InterPro" id="IPR016197">
    <property type="entry name" value="Chromo-like_dom_sf"/>
</dbReference>
<dbReference type="AlphaFoldDB" id="A0A4Q2DC69"/>
<dbReference type="InterPro" id="IPR023779">
    <property type="entry name" value="Chromodomain_CS"/>
</dbReference>
<dbReference type="SUPFAM" id="SSF54160">
    <property type="entry name" value="Chromo domain-like"/>
    <property type="match status" value="1"/>
</dbReference>
<organism evidence="4 5">
    <name type="scientific">Candolleomyces aberdarensis</name>
    <dbReference type="NCBI Taxonomy" id="2316362"/>
    <lineage>
        <taxon>Eukaryota</taxon>
        <taxon>Fungi</taxon>
        <taxon>Dikarya</taxon>
        <taxon>Basidiomycota</taxon>
        <taxon>Agaricomycotina</taxon>
        <taxon>Agaricomycetes</taxon>
        <taxon>Agaricomycetidae</taxon>
        <taxon>Agaricales</taxon>
        <taxon>Agaricineae</taxon>
        <taxon>Psathyrellaceae</taxon>
        <taxon>Candolleomyces</taxon>
    </lineage>
</organism>
<feature type="domain" description="Chromo" evidence="3">
    <location>
        <begin position="13"/>
        <end position="57"/>
    </location>
</feature>
<dbReference type="InterPro" id="IPR000953">
    <property type="entry name" value="Chromo/chromo_shadow_dom"/>
</dbReference>
<dbReference type="EMBL" id="SDEE01000437">
    <property type="protein sequence ID" value="RXW16441.1"/>
    <property type="molecule type" value="Genomic_DNA"/>
</dbReference>
<dbReference type="GO" id="GO:0006338">
    <property type="term" value="P:chromatin remodeling"/>
    <property type="evidence" value="ECO:0007669"/>
    <property type="project" value="UniProtKB-ARBA"/>
</dbReference>
<keyword evidence="5" id="KW-1185">Reference proteome</keyword>
<evidence type="ECO:0000256" key="1">
    <source>
        <dbReference type="ARBA" id="ARBA00004123"/>
    </source>
</evidence>
<proteinExistence type="predicted"/>
<sequence>MDPITNENGELEYHVDEIVDAQYDKKGKLWYKIRWMGFSEEEETWEPNESLQDCAALDRWEQAQRVPVTVEYIGKERWVRQLVAEFLVVNELD</sequence>
<dbReference type="GO" id="GO:0005634">
    <property type="term" value="C:nucleus"/>
    <property type="evidence" value="ECO:0007669"/>
    <property type="project" value="UniProtKB-SubCell"/>
</dbReference>
<dbReference type="Gene3D" id="2.40.50.40">
    <property type="match status" value="1"/>
</dbReference>
<dbReference type="PROSITE" id="PS00598">
    <property type="entry name" value="CHROMO_1"/>
    <property type="match status" value="1"/>
</dbReference>
<evidence type="ECO:0000259" key="3">
    <source>
        <dbReference type="PROSITE" id="PS50013"/>
    </source>
</evidence>
<protein>
    <recommendedName>
        <fullName evidence="3">Chromo domain-containing protein</fullName>
    </recommendedName>
</protein>
<dbReference type="InterPro" id="IPR051219">
    <property type="entry name" value="Heterochromatin_chromo-domain"/>
</dbReference>
<gene>
    <name evidence="4" type="ORF">EST38_g9413</name>
</gene>
<dbReference type="STRING" id="2316362.A0A4Q2DC69"/>
<comment type="caution">
    <text evidence="4">The sequence shown here is derived from an EMBL/GenBank/DDBJ whole genome shotgun (WGS) entry which is preliminary data.</text>
</comment>
<evidence type="ECO:0000313" key="5">
    <source>
        <dbReference type="Proteomes" id="UP000290288"/>
    </source>
</evidence>
<reference evidence="4 5" key="1">
    <citation type="submission" date="2019-01" db="EMBL/GenBank/DDBJ databases">
        <title>Draft genome sequence of Psathyrella aberdarensis IHI B618.</title>
        <authorList>
            <person name="Buettner E."/>
            <person name="Kellner H."/>
        </authorList>
    </citation>
    <scope>NUCLEOTIDE SEQUENCE [LARGE SCALE GENOMIC DNA]</scope>
    <source>
        <strain evidence="4 5">IHI B618</strain>
    </source>
</reference>
<accession>A0A4Q2DC69</accession>
<name>A0A4Q2DC69_9AGAR</name>
<dbReference type="Pfam" id="PF00385">
    <property type="entry name" value="Chromo"/>
    <property type="match status" value="1"/>
</dbReference>
<comment type="subcellular location">
    <subcellularLocation>
        <location evidence="1">Nucleus</location>
    </subcellularLocation>
</comment>
<dbReference type="PANTHER" id="PTHR22812">
    <property type="entry name" value="CHROMOBOX PROTEIN"/>
    <property type="match status" value="1"/>
</dbReference>
<dbReference type="PROSITE" id="PS50013">
    <property type="entry name" value="CHROMO_2"/>
    <property type="match status" value="1"/>
</dbReference>